<dbReference type="RefSeq" id="WP_091280535.1">
    <property type="nucleotide sequence ID" value="NZ_FAOZ01000016.1"/>
</dbReference>
<dbReference type="EMBL" id="FAOZ01000016">
    <property type="protein sequence ID" value="CUU58068.1"/>
    <property type="molecule type" value="Genomic_DNA"/>
</dbReference>
<reference evidence="2" key="1">
    <citation type="submission" date="2015-11" db="EMBL/GenBank/DDBJ databases">
        <authorList>
            <person name="Varghese N."/>
        </authorList>
    </citation>
    <scope>NUCLEOTIDE SEQUENCE [LARGE SCALE GENOMIC DNA]</scope>
    <source>
        <strain evidence="2">DSM 45899</strain>
    </source>
</reference>
<gene>
    <name evidence="1" type="ORF">Ga0074812_11698</name>
</gene>
<dbReference type="AlphaFoldDB" id="A0A0S4QRZ2"/>
<proteinExistence type="predicted"/>
<accession>A0A0S4QRZ2</accession>
<dbReference type="Proteomes" id="UP000198802">
    <property type="component" value="Unassembled WGS sequence"/>
</dbReference>
<organism evidence="1 2">
    <name type="scientific">Parafrankia irregularis</name>
    <dbReference type="NCBI Taxonomy" id="795642"/>
    <lineage>
        <taxon>Bacteria</taxon>
        <taxon>Bacillati</taxon>
        <taxon>Actinomycetota</taxon>
        <taxon>Actinomycetes</taxon>
        <taxon>Frankiales</taxon>
        <taxon>Frankiaceae</taxon>
        <taxon>Parafrankia</taxon>
    </lineage>
</organism>
<evidence type="ECO:0000313" key="1">
    <source>
        <dbReference type="EMBL" id="CUU58068.1"/>
    </source>
</evidence>
<name>A0A0S4QRZ2_9ACTN</name>
<protein>
    <submittedName>
        <fullName evidence="1">Uncharacterized protein</fullName>
    </submittedName>
</protein>
<sequence length="291" mass="32772">MLVREIALVPYDPDGESGENVEFDNLRHHQVMEVTAALQKQVTRDFAPIWGVSATVDAFAKLSDVPLGYWPVLLVEDVRGAAGVHLDEDGQPFSLVEVGSSWSLTASHEVLEMLADPFGNRLVAGQSPVASQGRVQFLVEIADPSEDIRWSYTVNDIVVSDFYTSRYFDPVAASGVQYSFTGAITEPRQVREGGYLSWHNPDDDHWYQHTFFGPKLELRDLGKFTRDGRSIREAIDANTRREYAEIQRQSNLDSGTPRLQEAVTTKQSSDQISAKRAKFLDEYISRKLMER</sequence>
<evidence type="ECO:0000313" key="2">
    <source>
        <dbReference type="Proteomes" id="UP000198802"/>
    </source>
</evidence>
<keyword evidence="2" id="KW-1185">Reference proteome</keyword>